<comment type="caution">
    <text evidence="2">The sequence shown here is derived from an EMBL/GenBank/DDBJ whole genome shotgun (WGS) entry which is preliminary data.</text>
</comment>
<dbReference type="EMBL" id="BOLY01000001">
    <property type="protein sequence ID" value="GIZ37026.1"/>
    <property type="molecule type" value="Genomic_DNA"/>
</dbReference>
<evidence type="ECO:0000313" key="2">
    <source>
        <dbReference type="EMBL" id="GIZ37026.1"/>
    </source>
</evidence>
<dbReference type="GeneID" id="68286064"/>
<gene>
    <name evidence="2" type="ORF">CKM354_000048900</name>
</gene>
<protein>
    <submittedName>
        <fullName evidence="2">Uncharacterized protein</fullName>
    </submittedName>
</protein>
<evidence type="ECO:0000256" key="1">
    <source>
        <dbReference type="SAM" id="MobiDB-lite"/>
    </source>
</evidence>
<reference evidence="2 3" key="1">
    <citation type="submission" date="2021-01" db="EMBL/GenBank/DDBJ databases">
        <title>Cercospora kikuchii MAFF 305040 whole genome shotgun sequence.</title>
        <authorList>
            <person name="Kashiwa T."/>
            <person name="Suzuki T."/>
        </authorList>
    </citation>
    <scope>NUCLEOTIDE SEQUENCE [LARGE SCALE GENOMIC DNA]</scope>
    <source>
        <strain evidence="2 3">MAFF 305040</strain>
    </source>
</reference>
<keyword evidence="3" id="KW-1185">Reference proteome</keyword>
<name>A0A9P3C920_9PEZI</name>
<feature type="region of interest" description="Disordered" evidence="1">
    <location>
        <begin position="1"/>
        <end position="181"/>
    </location>
</feature>
<feature type="compositionally biased region" description="Basic and acidic residues" evidence="1">
    <location>
        <begin position="138"/>
        <end position="181"/>
    </location>
</feature>
<organism evidence="2 3">
    <name type="scientific">Cercospora kikuchii</name>
    <dbReference type="NCBI Taxonomy" id="84275"/>
    <lineage>
        <taxon>Eukaryota</taxon>
        <taxon>Fungi</taxon>
        <taxon>Dikarya</taxon>
        <taxon>Ascomycota</taxon>
        <taxon>Pezizomycotina</taxon>
        <taxon>Dothideomycetes</taxon>
        <taxon>Dothideomycetidae</taxon>
        <taxon>Mycosphaerellales</taxon>
        <taxon>Mycosphaerellaceae</taxon>
        <taxon>Cercospora</taxon>
    </lineage>
</organism>
<dbReference type="OrthoDB" id="3260716at2759"/>
<proteinExistence type="predicted"/>
<accession>A0A9P3C920</accession>
<feature type="compositionally biased region" description="Polar residues" evidence="1">
    <location>
        <begin position="11"/>
        <end position="28"/>
    </location>
</feature>
<sequence>MAENRAEGNKGQFSASVPQPEPTITSKHQPGKIIPGSNDAVPEFEAEVLPAGSAPPKKTFEPQTEGEAPPVQNYYKDGVGEGETAKASETIVGATSADVHQGLGKPVEGQSSKELRDGTHTSGGVEAVGGRANQATVDPHDPQHASQRALDKDDAVIGRGDKASAQDRVPESAETVAAERR</sequence>
<dbReference type="RefSeq" id="XP_044651513.1">
    <property type="nucleotide sequence ID" value="XM_044795578.1"/>
</dbReference>
<dbReference type="AlphaFoldDB" id="A0A9P3C920"/>
<dbReference type="Proteomes" id="UP000825890">
    <property type="component" value="Unassembled WGS sequence"/>
</dbReference>
<evidence type="ECO:0000313" key="3">
    <source>
        <dbReference type="Proteomes" id="UP000825890"/>
    </source>
</evidence>